<dbReference type="AlphaFoldDB" id="A0A9P6NBB6"/>
<dbReference type="Proteomes" id="UP000886653">
    <property type="component" value="Unassembled WGS sequence"/>
</dbReference>
<accession>A0A9P6NBB6</accession>
<protein>
    <submittedName>
        <fullName evidence="1">Uncharacterized protein</fullName>
    </submittedName>
</protein>
<comment type="caution">
    <text evidence="1">The sequence shown here is derived from an EMBL/GenBank/DDBJ whole genome shotgun (WGS) entry which is preliminary data.</text>
</comment>
<name>A0A9P6NBB6_9BASI</name>
<sequence>MSAAFLHFTSYRYIMASSTGTLHSVIEKLNENNYAEWKNNLYDKKADFCAKRKRAAGVSPEHQNAKD</sequence>
<keyword evidence="2" id="KW-1185">Reference proteome</keyword>
<organism evidence="1 2">
    <name type="scientific">Cronartium quercuum f. sp. fusiforme G11</name>
    <dbReference type="NCBI Taxonomy" id="708437"/>
    <lineage>
        <taxon>Eukaryota</taxon>
        <taxon>Fungi</taxon>
        <taxon>Dikarya</taxon>
        <taxon>Basidiomycota</taxon>
        <taxon>Pucciniomycotina</taxon>
        <taxon>Pucciniomycetes</taxon>
        <taxon>Pucciniales</taxon>
        <taxon>Coleosporiaceae</taxon>
        <taxon>Cronartium</taxon>
    </lineage>
</organism>
<dbReference type="EMBL" id="MU167319">
    <property type="protein sequence ID" value="KAG0143456.1"/>
    <property type="molecule type" value="Genomic_DNA"/>
</dbReference>
<proteinExistence type="predicted"/>
<dbReference type="OrthoDB" id="8039827at2759"/>
<reference evidence="1" key="1">
    <citation type="submission" date="2013-11" db="EMBL/GenBank/DDBJ databases">
        <title>Genome sequence of the fusiform rust pathogen reveals effectors for host alternation and coevolution with pine.</title>
        <authorList>
            <consortium name="DOE Joint Genome Institute"/>
            <person name="Smith K."/>
            <person name="Pendleton A."/>
            <person name="Kubisiak T."/>
            <person name="Anderson C."/>
            <person name="Salamov A."/>
            <person name="Aerts A."/>
            <person name="Riley R."/>
            <person name="Clum A."/>
            <person name="Lindquist E."/>
            <person name="Ence D."/>
            <person name="Campbell M."/>
            <person name="Kronenberg Z."/>
            <person name="Feau N."/>
            <person name="Dhillon B."/>
            <person name="Hamelin R."/>
            <person name="Burleigh J."/>
            <person name="Smith J."/>
            <person name="Yandell M."/>
            <person name="Nelson C."/>
            <person name="Grigoriev I."/>
            <person name="Davis J."/>
        </authorList>
    </citation>
    <scope>NUCLEOTIDE SEQUENCE</scope>
    <source>
        <strain evidence="1">G11</strain>
    </source>
</reference>
<evidence type="ECO:0000313" key="2">
    <source>
        <dbReference type="Proteomes" id="UP000886653"/>
    </source>
</evidence>
<evidence type="ECO:0000313" key="1">
    <source>
        <dbReference type="EMBL" id="KAG0143456.1"/>
    </source>
</evidence>
<gene>
    <name evidence="1" type="ORF">CROQUDRAFT_96318</name>
</gene>